<dbReference type="Gramene" id="OBART01G30650.1">
    <property type="protein sequence ID" value="OBART01G30650.1"/>
    <property type="gene ID" value="OBART01G30650"/>
</dbReference>
<dbReference type="PaxDb" id="65489-OBART01G30650.1"/>
<proteinExistence type="predicted"/>
<accession>A0A0D3ETY3</accession>
<reference evidence="1" key="2">
    <citation type="submission" date="2015-03" db="UniProtKB">
        <authorList>
            <consortium name="EnsemblPlants"/>
        </authorList>
    </citation>
    <scope>IDENTIFICATION</scope>
</reference>
<evidence type="ECO:0000313" key="1">
    <source>
        <dbReference type="EnsemblPlants" id="OBART01G30650.1"/>
    </source>
</evidence>
<dbReference type="Proteomes" id="UP000026960">
    <property type="component" value="Chromosome 1"/>
</dbReference>
<dbReference type="AlphaFoldDB" id="A0A0D3ETY3"/>
<sequence length="75" mass="8092">MAVNLPRWSRGAGVESIVPMKARPDTAPGWHFRRGAGMESAWWHVEAEPKSGALAALLFGWSRGAARRGCGDTTT</sequence>
<keyword evidence="2" id="KW-1185">Reference proteome</keyword>
<organism evidence="1">
    <name type="scientific">Oryza barthii</name>
    <dbReference type="NCBI Taxonomy" id="65489"/>
    <lineage>
        <taxon>Eukaryota</taxon>
        <taxon>Viridiplantae</taxon>
        <taxon>Streptophyta</taxon>
        <taxon>Embryophyta</taxon>
        <taxon>Tracheophyta</taxon>
        <taxon>Spermatophyta</taxon>
        <taxon>Magnoliopsida</taxon>
        <taxon>Liliopsida</taxon>
        <taxon>Poales</taxon>
        <taxon>Poaceae</taxon>
        <taxon>BOP clade</taxon>
        <taxon>Oryzoideae</taxon>
        <taxon>Oryzeae</taxon>
        <taxon>Oryzinae</taxon>
        <taxon>Oryza</taxon>
    </lineage>
</organism>
<dbReference type="HOGENOM" id="CLU_2816911_0_0_1"/>
<name>A0A0D3ETY3_9ORYZ</name>
<dbReference type="EnsemblPlants" id="OBART01G30650.1">
    <property type="protein sequence ID" value="OBART01G30650.1"/>
    <property type="gene ID" value="OBART01G30650"/>
</dbReference>
<reference evidence="1" key="1">
    <citation type="journal article" date="2009" name="Rice">
        <title>De Novo Next Generation Sequencing of Plant Genomes.</title>
        <authorList>
            <person name="Rounsley S."/>
            <person name="Marri P.R."/>
            <person name="Yu Y."/>
            <person name="He R."/>
            <person name="Sisneros N."/>
            <person name="Goicoechea J.L."/>
            <person name="Lee S.J."/>
            <person name="Angelova A."/>
            <person name="Kudrna D."/>
            <person name="Luo M."/>
            <person name="Affourtit J."/>
            <person name="Desany B."/>
            <person name="Knight J."/>
            <person name="Niazi F."/>
            <person name="Egholm M."/>
            <person name="Wing R.A."/>
        </authorList>
    </citation>
    <scope>NUCLEOTIDE SEQUENCE [LARGE SCALE GENOMIC DNA]</scope>
    <source>
        <strain evidence="1">cv. IRGC 105608</strain>
    </source>
</reference>
<protein>
    <submittedName>
        <fullName evidence="1">Uncharacterized protein</fullName>
    </submittedName>
</protein>
<evidence type="ECO:0000313" key="2">
    <source>
        <dbReference type="Proteomes" id="UP000026960"/>
    </source>
</evidence>